<dbReference type="GO" id="GO:0009882">
    <property type="term" value="F:blue light photoreceptor activity"/>
    <property type="evidence" value="ECO:0007669"/>
    <property type="project" value="InterPro"/>
</dbReference>
<protein>
    <submittedName>
        <fullName evidence="2">Sensors of blue-light using FAD</fullName>
    </submittedName>
</protein>
<dbReference type="EMBL" id="FMVW01000002">
    <property type="protein sequence ID" value="SCZ31706.1"/>
    <property type="molecule type" value="Genomic_DNA"/>
</dbReference>
<name>A0A1G5N2T5_AFIMA</name>
<dbReference type="AlphaFoldDB" id="A0A1G5N2T5"/>
<dbReference type="InterPro" id="IPR036046">
    <property type="entry name" value="Acylphosphatase-like_dom_sf"/>
</dbReference>
<dbReference type="SUPFAM" id="SSF54975">
    <property type="entry name" value="Acylphosphatase/BLUF domain-like"/>
    <property type="match status" value="1"/>
</dbReference>
<keyword evidence="3" id="KW-1185">Reference proteome</keyword>
<dbReference type="PROSITE" id="PS50925">
    <property type="entry name" value="BLUF"/>
    <property type="match status" value="1"/>
</dbReference>
<accession>A0A1G5N2T5</accession>
<dbReference type="Pfam" id="PF04940">
    <property type="entry name" value="BLUF"/>
    <property type="match status" value="1"/>
</dbReference>
<organism evidence="2 3">
    <name type="scientific">Afifella marina DSM 2698</name>
    <dbReference type="NCBI Taxonomy" id="1120955"/>
    <lineage>
        <taxon>Bacteria</taxon>
        <taxon>Pseudomonadati</taxon>
        <taxon>Pseudomonadota</taxon>
        <taxon>Alphaproteobacteria</taxon>
        <taxon>Hyphomicrobiales</taxon>
        <taxon>Afifellaceae</taxon>
        <taxon>Afifella</taxon>
    </lineage>
</organism>
<dbReference type="InterPro" id="IPR007024">
    <property type="entry name" value="BLUF_domain"/>
</dbReference>
<evidence type="ECO:0000313" key="2">
    <source>
        <dbReference type="EMBL" id="SCZ31706.1"/>
    </source>
</evidence>
<gene>
    <name evidence="2" type="ORF">SAMN03080610_01403</name>
</gene>
<dbReference type="OrthoDB" id="196105at2"/>
<sequence length="150" mass="17329">MTPDTRDLYRLVYYSRNRIEGPDDVVSREIAAILEISQLNNTADEITGALIFNSGIFAQVLEGRRDVLEQGFERIQRDPRHSEVHVLFFFPVPERAFPNWSMAFIGRSRRGQNLFAHLGDKTGFEEARLQGERLFSIMREIAIDEELIEA</sequence>
<dbReference type="RefSeq" id="WP_092810942.1">
    <property type="nucleotide sequence ID" value="NZ_FMVW01000002.1"/>
</dbReference>
<reference evidence="2 3" key="1">
    <citation type="submission" date="2016-10" db="EMBL/GenBank/DDBJ databases">
        <authorList>
            <person name="de Groot N.N."/>
        </authorList>
    </citation>
    <scope>NUCLEOTIDE SEQUENCE [LARGE SCALE GENOMIC DNA]</scope>
    <source>
        <strain evidence="2 3">DSM 2698</strain>
    </source>
</reference>
<dbReference type="SMART" id="SM01034">
    <property type="entry name" value="BLUF"/>
    <property type="match status" value="1"/>
</dbReference>
<dbReference type="Gene3D" id="3.30.70.100">
    <property type="match status" value="1"/>
</dbReference>
<dbReference type="GO" id="GO:0071949">
    <property type="term" value="F:FAD binding"/>
    <property type="evidence" value="ECO:0007669"/>
    <property type="project" value="InterPro"/>
</dbReference>
<feature type="domain" description="BLUF" evidence="1">
    <location>
        <begin position="8"/>
        <end position="103"/>
    </location>
</feature>
<evidence type="ECO:0000259" key="1">
    <source>
        <dbReference type="PROSITE" id="PS50925"/>
    </source>
</evidence>
<dbReference type="STRING" id="1120955.SAMN03080610_01403"/>
<proteinExistence type="predicted"/>
<dbReference type="Proteomes" id="UP000199347">
    <property type="component" value="Unassembled WGS sequence"/>
</dbReference>
<evidence type="ECO:0000313" key="3">
    <source>
        <dbReference type="Proteomes" id="UP000199347"/>
    </source>
</evidence>